<dbReference type="PANTHER" id="PTHR43065:SF42">
    <property type="entry name" value="TWO-COMPONENT SENSOR PPRA"/>
    <property type="match status" value="1"/>
</dbReference>
<dbReference type="SMART" id="SM00387">
    <property type="entry name" value="HATPase_c"/>
    <property type="match status" value="1"/>
</dbReference>
<dbReference type="RefSeq" id="WP_097124149.1">
    <property type="nucleotide sequence ID" value="NZ_OCNH01000001.1"/>
</dbReference>
<dbReference type="SUPFAM" id="SSF48452">
    <property type="entry name" value="TPR-like"/>
    <property type="match status" value="2"/>
</dbReference>
<protein>
    <recommendedName>
        <fullName evidence="2">histidine kinase</fullName>
        <ecNumber evidence="2">2.7.13.3</ecNumber>
    </recommendedName>
</protein>
<dbReference type="Pfam" id="PF02518">
    <property type="entry name" value="HATPase_c"/>
    <property type="match status" value="1"/>
</dbReference>
<name>A0A286F5A1_9BACT</name>
<dbReference type="InterPro" id="IPR036097">
    <property type="entry name" value="HisK_dim/P_sf"/>
</dbReference>
<dbReference type="InterPro" id="IPR003661">
    <property type="entry name" value="HisK_dim/P_dom"/>
</dbReference>
<dbReference type="InterPro" id="IPR003594">
    <property type="entry name" value="HATPase_dom"/>
</dbReference>
<reference evidence="7" key="1">
    <citation type="submission" date="2017-09" db="EMBL/GenBank/DDBJ databases">
        <authorList>
            <person name="Varghese N."/>
            <person name="Submissions S."/>
        </authorList>
    </citation>
    <scope>NUCLEOTIDE SEQUENCE [LARGE SCALE GENOMIC DNA]</scope>
    <source>
        <strain evidence="7">DSM 29961</strain>
    </source>
</reference>
<dbReference type="CDD" id="cd00082">
    <property type="entry name" value="HisKA"/>
    <property type="match status" value="1"/>
</dbReference>
<sequence length="747" mass="82454">MKYLTILTLFLVNLSLSRAQTPQLDSLDRLIRQARTDTGRINRINEKIMLLGQINLDSAIALSLKTIAQARQINYKVGEGVARMRLAYNYSFKGNYAGAKANLPLAESTFISLGDTARLIKVYNTYGAMYGMQSKYDSSITFLEKGMALAQQTAHQSDLASIYLNIGISYDMLSNRPQALLYQQKGLTLAQAQNDVNTQAYCLVNMANTYKLMGNWAGAERRYKQAIELAKQAGIRNVELYAYSNLVDVYGQLKAPQKAYTFALRAASLGKETGDLAIQATSLAKAATNLAQQKKFVEAESLNRQAMRIADASGQPLNIHQAYAAMGTILKTQGRYASAIPYYERSFDALKDADIYDSQTGEIYAELSDCYEKTGNYPKALATYKTSAAIADSVRGKENVRKATELTMTYEFTKKQQAAQAEQQKQNALSRTRQLALTAGMGLMLVLAAVSFYAYRTKHKANALLYQQKAALEQTLTKLQATQTQLIHSEKMASLGELTAGIAHEIQNPLNFVTNFSEVSAELLEDIREERNKGQRDEALEEEILDDLSGNLGKIKYHGGRASSIVKSMLEHSRTSTGHKQLTDLNALTSKYIQLAYSSLKAKNKTFDVTIVTTFSPTLDPVEIVPQEIGRVLLNLLNNALYAVQAKQQAGLAGYQPTVSVSTNERTSQLGRRIVEIQIRDNGTGMSELVLAKIFQPFYTTKPPGQGTGLGLSLSYDIITKGHGGQLSVISQEGEFTEFRINFPVTT</sequence>
<dbReference type="Pfam" id="PF13374">
    <property type="entry name" value="TPR_10"/>
    <property type="match status" value="1"/>
</dbReference>
<keyword evidence="3" id="KW-0597">Phosphoprotein</keyword>
<dbReference type="EMBL" id="OCNH01000001">
    <property type="protein sequence ID" value="SOD78352.1"/>
    <property type="molecule type" value="Genomic_DNA"/>
</dbReference>
<dbReference type="GO" id="GO:0000155">
    <property type="term" value="F:phosphorelay sensor kinase activity"/>
    <property type="evidence" value="ECO:0007669"/>
    <property type="project" value="InterPro"/>
</dbReference>
<dbReference type="SMART" id="SM00388">
    <property type="entry name" value="HisKA"/>
    <property type="match status" value="1"/>
</dbReference>
<dbReference type="EC" id="2.7.13.3" evidence="2"/>
<dbReference type="InterPro" id="IPR011990">
    <property type="entry name" value="TPR-like_helical_dom_sf"/>
</dbReference>
<dbReference type="SUPFAM" id="SSF47384">
    <property type="entry name" value="Homodimeric domain of signal transducing histidine kinase"/>
    <property type="match status" value="1"/>
</dbReference>
<dbReference type="PROSITE" id="PS50109">
    <property type="entry name" value="HIS_KIN"/>
    <property type="match status" value="1"/>
</dbReference>
<evidence type="ECO:0000256" key="3">
    <source>
        <dbReference type="ARBA" id="ARBA00022553"/>
    </source>
</evidence>
<dbReference type="AlphaFoldDB" id="A0A286F5A1"/>
<dbReference type="Gene3D" id="1.25.40.10">
    <property type="entry name" value="Tetratricopeptide repeat domain"/>
    <property type="match status" value="2"/>
</dbReference>
<comment type="catalytic activity">
    <reaction evidence="1">
        <text>ATP + protein L-histidine = ADP + protein N-phospho-L-histidine.</text>
        <dbReference type="EC" id="2.7.13.3"/>
    </reaction>
</comment>
<dbReference type="InterPro" id="IPR019734">
    <property type="entry name" value="TPR_rpt"/>
</dbReference>
<dbReference type="SUPFAM" id="SSF55874">
    <property type="entry name" value="ATPase domain of HSP90 chaperone/DNA topoisomerase II/histidine kinase"/>
    <property type="match status" value="1"/>
</dbReference>
<dbReference type="Proteomes" id="UP000219452">
    <property type="component" value="Unassembled WGS sequence"/>
</dbReference>
<evidence type="ECO:0000313" key="6">
    <source>
        <dbReference type="EMBL" id="SOD78352.1"/>
    </source>
</evidence>
<feature type="chain" id="PRO_5012470847" description="histidine kinase" evidence="4">
    <location>
        <begin position="20"/>
        <end position="747"/>
    </location>
</feature>
<dbReference type="PANTHER" id="PTHR43065">
    <property type="entry name" value="SENSOR HISTIDINE KINASE"/>
    <property type="match status" value="1"/>
</dbReference>
<organism evidence="6 7">
    <name type="scientific">Spirosoma fluviale</name>
    <dbReference type="NCBI Taxonomy" id="1597977"/>
    <lineage>
        <taxon>Bacteria</taxon>
        <taxon>Pseudomonadati</taxon>
        <taxon>Bacteroidota</taxon>
        <taxon>Cytophagia</taxon>
        <taxon>Cytophagales</taxon>
        <taxon>Cytophagaceae</taxon>
        <taxon>Spirosoma</taxon>
    </lineage>
</organism>
<evidence type="ECO:0000256" key="4">
    <source>
        <dbReference type="SAM" id="SignalP"/>
    </source>
</evidence>
<keyword evidence="4" id="KW-0732">Signal</keyword>
<evidence type="ECO:0000256" key="1">
    <source>
        <dbReference type="ARBA" id="ARBA00000085"/>
    </source>
</evidence>
<dbReference type="SMART" id="SM00028">
    <property type="entry name" value="TPR"/>
    <property type="match status" value="5"/>
</dbReference>
<keyword evidence="7" id="KW-1185">Reference proteome</keyword>
<feature type="signal peptide" evidence="4">
    <location>
        <begin position="1"/>
        <end position="19"/>
    </location>
</feature>
<proteinExistence type="predicted"/>
<dbReference type="Gene3D" id="1.10.287.130">
    <property type="match status" value="1"/>
</dbReference>
<dbReference type="Pfam" id="PF13424">
    <property type="entry name" value="TPR_12"/>
    <property type="match status" value="2"/>
</dbReference>
<evidence type="ECO:0000256" key="2">
    <source>
        <dbReference type="ARBA" id="ARBA00012438"/>
    </source>
</evidence>
<dbReference type="InterPro" id="IPR005467">
    <property type="entry name" value="His_kinase_dom"/>
</dbReference>
<dbReference type="InterPro" id="IPR004358">
    <property type="entry name" value="Sig_transdc_His_kin-like_C"/>
</dbReference>
<evidence type="ECO:0000313" key="7">
    <source>
        <dbReference type="Proteomes" id="UP000219452"/>
    </source>
</evidence>
<dbReference type="InterPro" id="IPR036890">
    <property type="entry name" value="HATPase_C_sf"/>
</dbReference>
<accession>A0A286F5A1</accession>
<gene>
    <name evidence="6" type="ORF">SAMN06269250_0419</name>
</gene>
<dbReference type="OrthoDB" id="9806995at2"/>
<feature type="domain" description="Histidine kinase" evidence="5">
    <location>
        <begin position="501"/>
        <end position="747"/>
    </location>
</feature>
<dbReference type="PRINTS" id="PR00344">
    <property type="entry name" value="BCTRLSENSOR"/>
</dbReference>
<dbReference type="Gene3D" id="3.30.565.10">
    <property type="entry name" value="Histidine kinase-like ATPase, C-terminal domain"/>
    <property type="match status" value="1"/>
</dbReference>
<evidence type="ECO:0000259" key="5">
    <source>
        <dbReference type="PROSITE" id="PS50109"/>
    </source>
</evidence>